<feature type="compositionally biased region" description="Basic and acidic residues" evidence="4">
    <location>
        <begin position="333"/>
        <end position="398"/>
    </location>
</feature>
<keyword evidence="3" id="KW-0862">Zinc</keyword>
<evidence type="ECO:0000256" key="2">
    <source>
        <dbReference type="ARBA" id="ARBA00022771"/>
    </source>
</evidence>
<keyword evidence="1" id="KW-0479">Metal-binding</keyword>
<dbReference type="PANTHER" id="PTHR14296">
    <property type="entry name" value="REMODELING AND SPACING FACTOR 1"/>
    <property type="match status" value="1"/>
</dbReference>
<feature type="compositionally biased region" description="Polar residues" evidence="4">
    <location>
        <begin position="834"/>
        <end position="845"/>
    </location>
</feature>
<dbReference type="InterPro" id="IPR001965">
    <property type="entry name" value="Znf_PHD"/>
</dbReference>
<dbReference type="Pfam" id="PF00628">
    <property type="entry name" value="PHD"/>
    <property type="match status" value="1"/>
</dbReference>
<evidence type="ECO:0000256" key="4">
    <source>
        <dbReference type="SAM" id="MobiDB-lite"/>
    </source>
</evidence>
<dbReference type="PANTHER" id="PTHR14296:SF3">
    <property type="entry name" value="DIKAR, ISOFORM F"/>
    <property type="match status" value="1"/>
</dbReference>
<reference evidence="6" key="2">
    <citation type="submission" date="2023-05" db="EMBL/GenBank/DDBJ databases">
        <authorList>
            <consortium name="Lawrence Berkeley National Laboratory"/>
            <person name="Steindorff A."/>
            <person name="Hensen N."/>
            <person name="Bonometti L."/>
            <person name="Westerberg I."/>
            <person name="Brannstrom I.O."/>
            <person name="Guillou S."/>
            <person name="Cros-Aarteil S."/>
            <person name="Calhoun S."/>
            <person name="Haridas S."/>
            <person name="Kuo A."/>
            <person name="Mondo S."/>
            <person name="Pangilinan J."/>
            <person name="Riley R."/>
            <person name="Labutti K."/>
            <person name="Andreopoulos B."/>
            <person name="Lipzen A."/>
            <person name="Chen C."/>
            <person name="Yanf M."/>
            <person name="Daum C."/>
            <person name="Ng V."/>
            <person name="Clum A."/>
            <person name="Ohm R."/>
            <person name="Martin F."/>
            <person name="Silar P."/>
            <person name="Natvig D."/>
            <person name="Lalanne C."/>
            <person name="Gautier V."/>
            <person name="Ament-Velasquez S.L."/>
            <person name="Kruys A."/>
            <person name="Hutchinson M.I."/>
            <person name="Powell A.J."/>
            <person name="Barry K."/>
            <person name="Miller A.N."/>
            <person name="Grigoriev I.V."/>
            <person name="Debuchy R."/>
            <person name="Gladieux P."/>
            <person name="Thoren M.H."/>
            <person name="Johannesson H."/>
        </authorList>
    </citation>
    <scope>NUCLEOTIDE SEQUENCE</scope>
    <source>
        <strain evidence="6">CBS 757.83</strain>
    </source>
</reference>
<dbReference type="GO" id="GO:0008270">
    <property type="term" value="F:zinc ion binding"/>
    <property type="evidence" value="ECO:0007669"/>
    <property type="project" value="UniProtKB-KW"/>
</dbReference>
<dbReference type="InterPro" id="IPR011011">
    <property type="entry name" value="Znf_FYVE_PHD"/>
</dbReference>
<dbReference type="InterPro" id="IPR019786">
    <property type="entry name" value="Zinc_finger_PHD-type_CS"/>
</dbReference>
<feature type="region of interest" description="Disordered" evidence="4">
    <location>
        <begin position="504"/>
        <end position="532"/>
    </location>
</feature>
<evidence type="ECO:0000313" key="7">
    <source>
        <dbReference type="Proteomes" id="UP001305647"/>
    </source>
</evidence>
<dbReference type="PROSITE" id="PS01359">
    <property type="entry name" value="ZF_PHD_1"/>
    <property type="match status" value="1"/>
</dbReference>
<evidence type="ECO:0000313" key="6">
    <source>
        <dbReference type="EMBL" id="KAK4105988.1"/>
    </source>
</evidence>
<gene>
    <name evidence="6" type="ORF">N658DRAFT_562969</name>
</gene>
<dbReference type="GO" id="GO:0006355">
    <property type="term" value="P:regulation of DNA-templated transcription"/>
    <property type="evidence" value="ECO:0007669"/>
    <property type="project" value="InterPro"/>
</dbReference>
<accession>A0AAN6T5Y4</accession>
<keyword evidence="7" id="KW-1185">Reference proteome</keyword>
<sequence>MPTARKRSAQEMGSDSPMKPEQPSMLHRIRNMWQFANLYQFILLFGQALKLDDNLDIEDLEAECLKPGSMALQAIGLGLLKFLSSHRGLTHELFDEYTRRQFLNKAPERNPFGAHETPARFAHFDVFTKILVLQQMTQLIMLNPERLREKTEEQKDTDQTNWRIEPYGWDRHDRTYFVLDDNRLYRLTDAPPPAPKPKKNSKKARAAQRASKRRRISSGGEASDAEDANDEASDAGMSAEPEDDGLGGMKWECIAVTLDEVRQFLATIQKSKDPNEKTLRDQIQDHLLPILEKQEESRKRKQFQREKELLALEKMAHAKRSSRLANKMEQQQLEERTREEERKRRDEEAARKKEEQQRLKMERERNNRLMSREQRLKEREARRRLHEDELAHLSEDSKGPNSASARMSERRRLAEIERNKKALQELEEEEEDWVFDCVCGVYGHVDDGTHSVACERCNTWQHSKCLGIDEHEAEQENFHFICSSCRRHEETADDPRPRTIKLKLSRHQDAGSPSDEQAAEARSTTPDQPRAKLVVELKSRPRLVLCEGKEALVPEPAAVAQEVFPGGPVQNPTPDQPAQTHGSGSVKARQPEPERSQRSPVGQGNNPFSSPHPSLLPPDHQKVKSPDASHPTLGNAALLPIGGDDDKARTVAKPAVSSGPLSSLAGSGSGGALPSKEPRRPPSPPTKTTPSATAAASNGLAPPSGSAGKNSSSISTSSMASSSSAAALPPHLTPAPSRDARSDHAASGASSPLPPPSGGLSPTKHSPPVPRPQPQQQQVHGGANGGAHPPSAVFPPVAALSPSPRLQILTPPVKPAEPVRVPPSQCAQTPKLIPSSSPRLDAQSG</sequence>
<reference evidence="6" key="1">
    <citation type="journal article" date="2023" name="Mol. Phylogenet. Evol.">
        <title>Genome-scale phylogeny and comparative genomics of the fungal order Sordariales.</title>
        <authorList>
            <person name="Hensen N."/>
            <person name="Bonometti L."/>
            <person name="Westerberg I."/>
            <person name="Brannstrom I.O."/>
            <person name="Guillou S."/>
            <person name="Cros-Aarteil S."/>
            <person name="Calhoun S."/>
            <person name="Haridas S."/>
            <person name="Kuo A."/>
            <person name="Mondo S."/>
            <person name="Pangilinan J."/>
            <person name="Riley R."/>
            <person name="LaButti K."/>
            <person name="Andreopoulos B."/>
            <person name="Lipzen A."/>
            <person name="Chen C."/>
            <person name="Yan M."/>
            <person name="Daum C."/>
            <person name="Ng V."/>
            <person name="Clum A."/>
            <person name="Steindorff A."/>
            <person name="Ohm R.A."/>
            <person name="Martin F."/>
            <person name="Silar P."/>
            <person name="Natvig D.O."/>
            <person name="Lalanne C."/>
            <person name="Gautier V."/>
            <person name="Ament-Velasquez S.L."/>
            <person name="Kruys A."/>
            <person name="Hutchinson M.I."/>
            <person name="Powell A.J."/>
            <person name="Barry K."/>
            <person name="Miller A.N."/>
            <person name="Grigoriev I.V."/>
            <person name="Debuchy R."/>
            <person name="Gladieux P."/>
            <person name="Hiltunen Thoren M."/>
            <person name="Johannesson H."/>
        </authorList>
    </citation>
    <scope>NUCLEOTIDE SEQUENCE</scope>
    <source>
        <strain evidence="6">CBS 757.83</strain>
    </source>
</reference>
<feature type="region of interest" description="Disordered" evidence="4">
    <location>
        <begin position="1"/>
        <end position="22"/>
    </location>
</feature>
<dbReference type="GO" id="GO:0031213">
    <property type="term" value="C:RSF complex"/>
    <property type="evidence" value="ECO:0007669"/>
    <property type="project" value="InterPro"/>
</dbReference>
<feature type="region of interest" description="Disordered" evidence="4">
    <location>
        <begin position="316"/>
        <end position="411"/>
    </location>
</feature>
<feature type="compositionally biased region" description="Low complexity" evidence="4">
    <location>
        <begin position="654"/>
        <end position="666"/>
    </location>
</feature>
<dbReference type="SUPFAM" id="SSF57903">
    <property type="entry name" value="FYVE/PHD zinc finger"/>
    <property type="match status" value="1"/>
</dbReference>
<feature type="compositionally biased region" description="Basic residues" evidence="4">
    <location>
        <begin position="196"/>
        <end position="216"/>
    </location>
</feature>
<proteinExistence type="predicted"/>
<evidence type="ECO:0000259" key="5">
    <source>
        <dbReference type="SMART" id="SM00249"/>
    </source>
</evidence>
<feature type="compositionally biased region" description="Acidic residues" evidence="4">
    <location>
        <begin position="223"/>
        <end position="233"/>
    </location>
</feature>
<feature type="domain" description="Zinc finger PHD-type" evidence="5">
    <location>
        <begin position="436"/>
        <end position="486"/>
    </location>
</feature>
<feature type="compositionally biased region" description="Low complexity" evidence="4">
    <location>
        <begin position="688"/>
        <end position="737"/>
    </location>
</feature>
<keyword evidence="2" id="KW-0863">Zinc-finger</keyword>
<name>A0AAN6T5Y4_9PEZI</name>
<feature type="compositionally biased region" description="Polar residues" evidence="4">
    <location>
        <begin position="570"/>
        <end position="583"/>
    </location>
</feature>
<dbReference type="InterPro" id="IPR019787">
    <property type="entry name" value="Znf_PHD-finger"/>
</dbReference>
<dbReference type="InterPro" id="IPR013083">
    <property type="entry name" value="Znf_RING/FYVE/PHD"/>
</dbReference>
<dbReference type="SMART" id="SM00249">
    <property type="entry name" value="PHD"/>
    <property type="match status" value="1"/>
</dbReference>
<protein>
    <recommendedName>
        <fullName evidence="5">Zinc finger PHD-type domain-containing protein</fullName>
    </recommendedName>
</protein>
<dbReference type="AlphaFoldDB" id="A0AAN6T5Y4"/>
<dbReference type="Proteomes" id="UP001305647">
    <property type="component" value="Unassembled WGS sequence"/>
</dbReference>
<organism evidence="6 7">
    <name type="scientific">Parathielavia hyrcaniae</name>
    <dbReference type="NCBI Taxonomy" id="113614"/>
    <lineage>
        <taxon>Eukaryota</taxon>
        <taxon>Fungi</taxon>
        <taxon>Dikarya</taxon>
        <taxon>Ascomycota</taxon>
        <taxon>Pezizomycotina</taxon>
        <taxon>Sordariomycetes</taxon>
        <taxon>Sordariomycetidae</taxon>
        <taxon>Sordariales</taxon>
        <taxon>Chaetomiaceae</taxon>
        <taxon>Parathielavia</taxon>
    </lineage>
</organism>
<comment type="caution">
    <text evidence="6">The sequence shown here is derived from an EMBL/GenBank/DDBJ whole genome shotgun (WGS) entry which is preliminary data.</text>
</comment>
<feature type="region of interest" description="Disordered" evidence="4">
    <location>
        <begin position="563"/>
        <end position="845"/>
    </location>
</feature>
<evidence type="ECO:0000256" key="3">
    <source>
        <dbReference type="ARBA" id="ARBA00022833"/>
    </source>
</evidence>
<feature type="region of interest" description="Disordered" evidence="4">
    <location>
        <begin position="187"/>
        <end position="247"/>
    </location>
</feature>
<dbReference type="EMBL" id="MU863624">
    <property type="protein sequence ID" value="KAK4105988.1"/>
    <property type="molecule type" value="Genomic_DNA"/>
</dbReference>
<dbReference type="Gene3D" id="3.30.40.10">
    <property type="entry name" value="Zinc/RING finger domain, C3HC4 (zinc finger)"/>
    <property type="match status" value="1"/>
</dbReference>
<dbReference type="InterPro" id="IPR028938">
    <property type="entry name" value="Rsf1-like"/>
</dbReference>
<evidence type="ECO:0000256" key="1">
    <source>
        <dbReference type="ARBA" id="ARBA00022723"/>
    </source>
</evidence>